<gene>
    <name evidence="5" type="primary">prsE</name>
    <name evidence="5" type="ORF">DSM104635_02096</name>
</gene>
<dbReference type="Pfam" id="PF25994">
    <property type="entry name" value="HH_AprE"/>
    <property type="match status" value="1"/>
</dbReference>
<dbReference type="RefSeq" id="WP_158766129.1">
    <property type="nucleotide sequence ID" value="NZ_CP047045.1"/>
</dbReference>
<feature type="coiled-coil region" evidence="1">
    <location>
        <begin position="174"/>
        <end position="232"/>
    </location>
</feature>
<keyword evidence="2" id="KW-1133">Transmembrane helix</keyword>
<organism evidence="5 6">
    <name type="scientific">Terricaulis silvestris</name>
    <dbReference type="NCBI Taxonomy" id="2686094"/>
    <lineage>
        <taxon>Bacteria</taxon>
        <taxon>Pseudomonadati</taxon>
        <taxon>Pseudomonadota</taxon>
        <taxon>Alphaproteobacteria</taxon>
        <taxon>Caulobacterales</taxon>
        <taxon>Caulobacteraceae</taxon>
        <taxon>Terricaulis</taxon>
    </lineage>
</organism>
<evidence type="ECO:0000256" key="1">
    <source>
        <dbReference type="SAM" id="Coils"/>
    </source>
</evidence>
<evidence type="ECO:0000256" key="2">
    <source>
        <dbReference type="SAM" id="Phobius"/>
    </source>
</evidence>
<dbReference type="KEGG" id="tsv:DSM104635_02096"/>
<feature type="domain" description="AprE-like beta-barrel" evidence="4">
    <location>
        <begin position="306"/>
        <end position="400"/>
    </location>
</feature>
<dbReference type="Gene3D" id="2.40.50.100">
    <property type="match status" value="1"/>
</dbReference>
<evidence type="ECO:0000313" key="5">
    <source>
        <dbReference type="EMBL" id="QGZ95251.1"/>
    </source>
</evidence>
<dbReference type="PANTHER" id="PTHR30386">
    <property type="entry name" value="MEMBRANE FUSION SUBUNIT OF EMRAB-TOLC MULTIDRUG EFFLUX PUMP"/>
    <property type="match status" value="1"/>
</dbReference>
<keyword evidence="1" id="KW-0175">Coiled coil</keyword>
<accession>A0A6I6MMI6</accession>
<dbReference type="EMBL" id="CP047045">
    <property type="protein sequence ID" value="QGZ95251.1"/>
    <property type="molecule type" value="Genomic_DNA"/>
</dbReference>
<protein>
    <submittedName>
        <fullName evidence="5">Type I secretion system membrane fusion protein PrsE</fullName>
    </submittedName>
</protein>
<dbReference type="AlphaFoldDB" id="A0A6I6MMI6"/>
<dbReference type="InterPro" id="IPR058781">
    <property type="entry name" value="HH_AprE-like"/>
</dbReference>
<feature type="transmembrane region" description="Helical" evidence="2">
    <location>
        <begin position="21"/>
        <end position="39"/>
    </location>
</feature>
<keyword evidence="2" id="KW-0472">Membrane</keyword>
<dbReference type="Pfam" id="PF26002">
    <property type="entry name" value="Beta-barrel_AprE"/>
    <property type="match status" value="1"/>
</dbReference>
<dbReference type="Proteomes" id="UP000431269">
    <property type="component" value="Chromosome"/>
</dbReference>
<dbReference type="InterPro" id="IPR058982">
    <property type="entry name" value="Beta-barrel_AprE"/>
</dbReference>
<evidence type="ECO:0000259" key="4">
    <source>
        <dbReference type="Pfam" id="PF26002"/>
    </source>
</evidence>
<reference evidence="6" key="1">
    <citation type="submission" date="2019-12" db="EMBL/GenBank/DDBJ databases">
        <title>Complete genome of Terracaulis silvestris 0127_4.</title>
        <authorList>
            <person name="Vieira S."/>
            <person name="Riedel T."/>
            <person name="Sproer C."/>
            <person name="Pascual J."/>
            <person name="Boedeker C."/>
            <person name="Overmann J."/>
        </authorList>
    </citation>
    <scope>NUCLEOTIDE SEQUENCE [LARGE SCALE GENOMIC DNA]</scope>
    <source>
        <strain evidence="6">0127_4</strain>
    </source>
</reference>
<sequence>MAISDADEALTSDDARREIRFGVIALLSFFGLFLGWAAFAPLDAAVVAPGVVVVAGSRQTVQHRDGGVISRIAVEEGQRVQEGELLIELSAPEVLARKEAILSQTLDLQMQRAQLLASRDTGAEIQAPAEWAALPPEDRAIADAALERHRIEAESRRAALRTQRSGGGAVEARIAGYQEEIVAINRQHSLLEDELTGVRSLAERGLMPLTRVRALERSQAELDGRRAELRAAIAGAMEDRAEELRDIEARLAQLLPQLAGARAELERTLMRAPVAGVIVGLQANTVGGVVRAGEAVMDIVPEGQDLIVEAQVRPEDADDLHQGLEGEVLITAFSGRNMPRLRGEVRRVSADRFVDERNGNAYFLLQMAVSREELERLNPEASGARQLRPGLPAQVVVPTRKRTALQYLLEPLNQSIWSSFREG</sequence>
<name>A0A6I6MMI6_9CAUL</name>
<dbReference type="PRINTS" id="PR01490">
    <property type="entry name" value="RTXTOXIND"/>
</dbReference>
<dbReference type="InterPro" id="IPR050739">
    <property type="entry name" value="MFP"/>
</dbReference>
<evidence type="ECO:0000313" key="6">
    <source>
        <dbReference type="Proteomes" id="UP000431269"/>
    </source>
</evidence>
<dbReference type="PANTHER" id="PTHR30386:SF17">
    <property type="entry name" value="ALKALINE PROTEASE SECRETION PROTEIN APRE"/>
    <property type="match status" value="1"/>
</dbReference>
<keyword evidence="6" id="KW-1185">Reference proteome</keyword>
<dbReference type="SUPFAM" id="SSF111369">
    <property type="entry name" value="HlyD-like secretion proteins"/>
    <property type="match status" value="1"/>
</dbReference>
<feature type="domain" description="AprE-like long alpha-helical hairpin" evidence="3">
    <location>
        <begin position="96"/>
        <end position="269"/>
    </location>
</feature>
<proteinExistence type="predicted"/>
<evidence type="ECO:0000259" key="3">
    <source>
        <dbReference type="Pfam" id="PF25994"/>
    </source>
</evidence>
<keyword evidence="2" id="KW-0812">Transmembrane</keyword>